<dbReference type="Proteomes" id="UP000799539">
    <property type="component" value="Unassembled WGS sequence"/>
</dbReference>
<reference evidence="2" key="1">
    <citation type="journal article" date="2020" name="Stud. Mycol.">
        <title>101 Dothideomycetes genomes: a test case for predicting lifestyles and emergence of pathogens.</title>
        <authorList>
            <person name="Haridas S."/>
            <person name="Albert R."/>
            <person name="Binder M."/>
            <person name="Bloem J."/>
            <person name="Labutti K."/>
            <person name="Salamov A."/>
            <person name="Andreopoulos B."/>
            <person name="Baker S."/>
            <person name="Barry K."/>
            <person name="Bills G."/>
            <person name="Bluhm B."/>
            <person name="Cannon C."/>
            <person name="Castanera R."/>
            <person name="Culley D."/>
            <person name="Daum C."/>
            <person name="Ezra D."/>
            <person name="Gonzalez J."/>
            <person name="Henrissat B."/>
            <person name="Kuo A."/>
            <person name="Liang C."/>
            <person name="Lipzen A."/>
            <person name="Lutzoni F."/>
            <person name="Magnuson J."/>
            <person name="Mondo S."/>
            <person name="Nolan M."/>
            <person name="Ohm R."/>
            <person name="Pangilinan J."/>
            <person name="Park H.-J."/>
            <person name="Ramirez L."/>
            <person name="Alfaro M."/>
            <person name="Sun H."/>
            <person name="Tritt A."/>
            <person name="Yoshinaga Y."/>
            <person name="Zwiers L.-H."/>
            <person name="Turgeon B."/>
            <person name="Goodwin S."/>
            <person name="Spatafora J."/>
            <person name="Crous P."/>
            <person name="Grigoriev I."/>
        </authorList>
    </citation>
    <scope>NUCLEOTIDE SEQUENCE</scope>
    <source>
        <strain evidence="2">SCOH1-5</strain>
    </source>
</reference>
<gene>
    <name evidence="2" type="ORF">CERZMDRAFT_91894</name>
</gene>
<dbReference type="AlphaFoldDB" id="A0A6A6F3I6"/>
<dbReference type="EMBL" id="ML992710">
    <property type="protein sequence ID" value="KAF2206887.1"/>
    <property type="molecule type" value="Genomic_DNA"/>
</dbReference>
<sequence>MGATFSPFSPIATRDDPDEVNGSRRRGRGRRVTAADDEERNGVSSSDDRAGSQSPTRNLSYPAKEEIQRMVKVSLKPRYERKEISKDQFTDINKSVSRKLYDMVRSAKTLANQEERERLQGIANDEVEKAVGALSLQAGESASVQAGDTTTDASD</sequence>
<dbReference type="OrthoDB" id="8062037at2759"/>
<keyword evidence="3" id="KW-1185">Reference proteome</keyword>
<name>A0A6A6F3I6_9PEZI</name>
<protein>
    <submittedName>
        <fullName evidence="2">Uncharacterized protein</fullName>
    </submittedName>
</protein>
<accession>A0A6A6F3I6</accession>
<evidence type="ECO:0000256" key="1">
    <source>
        <dbReference type="SAM" id="MobiDB-lite"/>
    </source>
</evidence>
<organism evidence="2 3">
    <name type="scientific">Cercospora zeae-maydis SCOH1-5</name>
    <dbReference type="NCBI Taxonomy" id="717836"/>
    <lineage>
        <taxon>Eukaryota</taxon>
        <taxon>Fungi</taxon>
        <taxon>Dikarya</taxon>
        <taxon>Ascomycota</taxon>
        <taxon>Pezizomycotina</taxon>
        <taxon>Dothideomycetes</taxon>
        <taxon>Dothideomycetidae</taxon>
        <taxon>Mycosphaerellales</taxon>
        <taxon>Mycosphaerellaceae</taxon>
        <taxon>Cercospora</taxon>
    </lineage>
</organism>
<evidence type="ECO:0000313" key="3">
    <source>
        <dbReference type="Proteomes" id="UP000799539"/>
    </source>
</evidence>
<feature type="region of interest" description="Disordered" evidence="1">
    <location>
        <begin position="136"/>
        <end position="155"/>
    </location>
</feature>
<feature type="compositionally biased region" description="Polar residues" evidence="1">
    <location>
        <begin position="138"/>
        <end position="155"/>
    </location>
</feature>
<evidence type="ECO:0000313" key="2">
    <source>
        <dbReference type="EMBL" id="KAF2206887.1"/>
    </source>
</evidence>
<proteinExistence type="predicted"/>
<feature type="region of interest" description="Disordered" evidence="1">
    <location>
        <begin position="1"/>
        <end position="65"/>
    </location>
</feature>